<dbReference type="Gene3D" id="2.120.10.30">
    <property type="entry name" value="TolB, C-terminal domain"/>
    <property type="match status" value="1"/>
</dbReference>
<feature type="domain" description="Cytochrome c" evidence="9">
    <location>
        <begin position="1393"/>
        <end position="1537"/>
    </location>
</feature>
<dbReference type="InterPro" id="IPR013428">
    <property type="entry name" value="Membrane-bound_put_N"/>
</dbReference>
<dbReference type="PROSITE" id="PS51007">
    <property type="entry name" value="CYTC"/>
    <property type="match status" value="1"/>
</dbReference>
<dbReference type="GO" id="GO:0009055">
    <property type="term" value="F:electron transfer activity"/>
    <property type="evidence" value="ECO:0007669"/>
    <property type="project" value="InterPro"/>
</dbReference>
<dbReference type="Pfam" id="PF00127">
    <property type="entry name" value="Copper-bind"/>
    <property type="match status" value="1"/>
</dbReference>
<dbReference type="SMART" id="SM00567">
    <property type="entry name" value="EZ_HEAT"/>
    <property type="match status" value="2"/>
</dbReference>
<dbReference type="InterPro" id="IPR009056">
    <property type="entry name" value="Cyt_c-like_dom"/>
</dbReference>
<dbReference type="GO" id="GO:0020037">
    <property type="term" value="F:heme binding"/>
    <property type="evidence" value="ECO:0007669"/>
    <property type="project" value="InterPro"/>
</dbReference>
<dbReference type="Gene3D" id="1.25.10.10">
    <property type="entry name" value="Leucine-rich Repeat Variant"/>
    <property type="match status" value="1"/>
</dbReference>
<dbReference type="PROSITE" id="PS00196">
    <property type="entry name" value="COPPER_BLUE"/>
    <property type="match status" value="1"/>
</dbReference>
<dbReference type="InterPro" id="IPR013830">
    <property type="entry name" value="SGNH_hydro"/>
</dbReference>
<evidence type="ECO:0000313" key="10">
    <source>
        <dbReference type="EMBL" id="APZ92839.1"/>
    </source>
</evidence>
<dbReference type="InterPro" id="IPR055557">
    <property type="entry name" value="DUF7133"/>
</dbReference>
<dbReference type="SUPFAM" id="SSF63829">
    <property type="entry name" value="Calcium-dependent phosphotriesterase"/>
    <property type="match status" value="1"/>
</dbReference>
<dbReference type="EMBL" id="CP017641">
    <property type="protein sequence ID" value="APZ92839.1"/>
    <property type="molecule type" value="Genomic_DNA"/>
</dbReference>
<feature type="chain" id="PRO_5013043490" evidence="8">
    <location>
        <begin position="22"/>
        <end position="1537"/>
    </location>
</feature>
<dbReference type="OrthoDB" id="228131at2"/>
<dbReference type="CDD" id="cd04233">
    <property type="entry name" value="Auracyanin"/>
    <property type="match status" value="1"/>
</dbReference>
<dbReference type="Pfam" id="PF13472">
    <property type="entry name" value="Lipase_GDSL_2"/>
    <property type="match status" value="1"/>
</dbReference>
<dbReference type="InterPro" id="IPR008972">
    <property type="entry name" value="Cupredoxin"/>
</dbReference>
<feature type="signal peptide" evidence="8">
    <location>
        <begin position="1"/>
        <end position="21"/>
    </location>
</feature>
<dbReference type="PANTHER" id="PTHR33546">
    <property type="entry name" value="LARGE, MULTIFUNCTIONAL SECRETED PROTEIN-RELATED"/>
    <property type="match status" value="1"/>
</dbReference>
<evidence type="ECO:0000256" key="3">
    <source>
        <dbReference type="ARBA" id="ARBA00022723"/>
    </source>
</evidence>
<reference evidence="10 11" key="1">
    <citation type="journal article" date="2016" name="Front. Microbiol.">
        <title>Fuerstia marisgermanicae gen. nov., sp. nov., an Unusual Member of the Phylum Planctomycetes from the German Wadden Sea.</title>
        <authorList>
            <person name="Kohn T."/>
            <person name="Heuer A."/>
            <person name="Jogler M."/>
            <person name="Vollmers J."/>
            <person name="Boedeker C."/>
            <person name="Bunk B."/>
            <person name="Rast P."/>
            <person name="Borchert D."/>
            <person name="Glockner I."/>
            <person name="Freese H.M."/>
            <person name="Klenk H.P."/>
            <person name="Overmann J."/>
            <person name="Kaster A.K."/>
            <person name="Rohde M."/>
            <person name="Wiegand S."/>
            <person name="Jogler C."/>
        </authorList>
    </citation>
    <scope>NUCLEOTIDE SEQUENCE [LARGE SCALE GENOMIC DNA]</scope>
    <source>
        <strain evidence="10 11">NH11</strain>
    </source>
</reference>
<evidence type="ECO:0000259" key="9">
    <source>
        <dbReference type="PROSITE" id="PS51007"/>
    </source>
</evidence>
<dbReference type="RefSeq" id="WP_083731992.1">
    <property type="nucleotide sequence ID" value="NZ_CP017641.1"/>
</dbReference>
<evidence type="ECO:0000313" key="11">
    <source>
        <dbReference type="Proteomes" id="UP000187735"/>
    </source>
</evidence>
<dbReference type="InterPro" id="IPR011989">
    <property type="entry name" value="ARM-like"/>
</dbReference>
<dbReference type="Gene3D" id="1.10.760.10">
    <property type="entry name" value="Cytochrome c-like domain"/>
    <property type="match status" value="1"/>
</dbReference>
<name>A0A1P8WFJ5_9PLAN</name>
<dbReference type="SUPFAM" id="SSF52266">
    <property type="entry name" value="SGNH hydrolase"/>
    <property type="match status" value="1"/>
</dbReference>
<dbReference type="InterPro" id="IPR036514">
    <property type="entry name" value="SGNH_hydro_sf"/>
</dbReference>
<dbReference type="Gene3D" id="2.60.40.420">
    <property type="entry name" value="Cupredoxins - blue copper proteins"/>
    <property type="match status" value="1"/>
</dbReference>
<gene>
    <name evidence="10" type="ORF">Fuma_02451</name>
</gene>
<dbReference type="SUPFAM" id="SSF46626">
    <property type="entry name" value="Cytochrome c"/>
    <property type="match status" value="1"/>
</dbReference>
<sequence precursor="true">MIHFLKTFTLLLVLLAGTTPAEKVAASDRLVLNRGDHVCLIGNTLAERMQHFGYFETLLHAQFPEHDLVVRNLGYSADEVRFRPRSLDFGTPDQHLTMQQADVILAFFGFNESFAGPKGLPTFKAELEAFVTHTLSQNYNGEAPPKLVLMSPIAAEDTDNPHWPDGSATNENLKLYTRAMQQLADKHEVSFVDLFHPTLDLYQQHEENLTFNSVHLSEDGYKAMAPLLMQGLFGKSPDWSDKLEPLRAEVLEKNFQFFHRYRAVNGYYIYGGRSQRDHGNPPYTDAYVIENERGKLDDMTAVRDARIWKVARGETVPASIDDSGTRPLYDVPTNFKQPVRILPPDEAAKKFVVQDGYEVNLFASEINFPDLKNPVQITFDLKGRCWVATMPSYPQYLPPNKPNDKILILEDTDGDGEADKQTVFADGLHLPTGFELGDGGIYVAQEPNLMHIRDTNGDLVGDERRLVLHGFDSADSHHAIGAFTWGPGGGLYMHEGTFHVTQVETPYGPVRNAYGAVYRYDPTREKLETFIHYNFANPWGSAFDAWGQTFVSDASGGENYFGTALSTKAPQYTGQKDFGPFRFAYQEQMKQWFPKRVRPTSGCEFVSSRHFPPEAQGNFLLNNVIGFQGIMQHTVKEVGSGFEGKEIEPLLYSTDRNFRPVDLEFGGDGALYVVDWFNPLIGHMQHSLRDPNRDKTHGRIWRVTAKGRDLLTPPDIDEGDVDALVRLLAEPEDRVRYRARLKLREFETREVVDALMAWIESLDGDDPRFDHYSLEALWVLQHHDAISSEIEFTRTVSAVTLLYGLASDNYRVRSAATRVLGYWRKRLDSPLGITIANDPKGNYLSSIEKNRPFAPDGLSTLGLLRRSINDEHPRVRLEAVRALSFFETPEAAEIALEALKHPTDYYIDYTLRHTIRSLEPYWLPSLGTGQPFAVGNPKAVEYIVSRVSTPDLLGMKRSEPVYTELLSREGIVHSYRMEAINGLGKLRGTDMVTETLSAIRRLDESELRHADHIIADMTHMISMTPAAALKPKRDQIASLAESANRDITRKVATVALIAADGSADLLWNEAKTDEGKLDALLEAVPLIQDASVRESLYDRIQLLLTAGSSDPKASIRRSAALALASIPNRDLETFRSLQPLMIQAEYRDVAVRAAQKLNRSNLPAKETRSVIDELIKWIESVPAKERTEGGVLDAIQLARDLSTTLPRAEALSLRRKISELAIDVLIVRPVPHRMAYDRTDLYVQAGKPFEIVLDNVDIMPHNLVVTLPDSRTEVGILAEKMGASPDAFAKQFIPDSDKVVSGTGMLQPGQREKLQLTAADEAADYQYVCTFPGHWRTMWGTLHIVNDISDIPLDAMNQQSEVEASEIPQRQFIRKWKPEELAPAVAKLSEADRNHDRGKSLFKDVSCQQCHKMNGDGGSVGPDLKTVREKIAAGKLTPQDVLTSMLQPSKDIEQQYRTQIIITAAGKLHSGVVIEETDDVIKLAASPLDKNAAMVEIAKSEIDEREESKISIMPEGLLNTMTRDEVLDLLAWIVAPE</sequence>
<dbReference type="NCBIfam" id="TIGR02604">
    <property type="entry name" value="Piru_Ver_Nterm"/>
    <property type="match status" value="1"/>
</dbReference>
<dbReference type="GO" id="GO:0005507">
    <property type="term" value="F:copper ion binding"/>
    <property type="evidence" value="ECO:0007669"/>
    <property type="project" value="InterPro"/>
</dbReference>
<keyword evidence="4" id="KW-0249">Electron transport</keyword>
<keyword evidence="5 7" id="KW-0408">Iron</keyword>
<dbReference type="Proteomes" id="UP000187735">
    <property type="component" value="Chromosome"/>
</dbReference>
<dbReference type="Gene3D" id="3.40.50.1110">
    <property type="entry name" value="SGNH hydrolase"/>
    <property type="match status" value="1"/>
</dbReference>
<organism evidence="10 11">
    <name type="scientific">Fuerstiella marisgermanici</name>
    <dbReference type="NCBI Taxonomy" id="1891926"/>
    <lineage>
        <taxon>Bacteria</taxon>
        <taxon>Pseudomonadati</taxon>
        <taxon>Planctomycetota</taxon>
        <taxon>Planctomycetia</taxon>
        <taxon>Planctomycetales</taxon>
        <taxon>Planctomycetaceae</taxon>
        <taxon>Fuerstiella</taxon>
    </lineage>
</organism>
<dbReference type="Pfam" id="PF13646">
    <property type="entry name" value="HEAT_2"/>
    <property type="match status" value="1"/>
</dbReference>
<dbReference type="InterPro" id="IPR036909">
    <property type="entry name" value="Cyt_c-like_dom_sf"/>
</dbReference>
<dbReference type="InterPro" id="IPR011042">
    <property type="entry name" value="6-blade_b-propeller_TolB-like"/>
</dbReference>
<evidence type="ECO:0000256" key="8">
    <source>
        <dbReference type="SAM" id="SignalP"/>
    </source>
</evidence>
<keyword evidence="2 7" id="KW-0349">Heme</keyword>
<dbReference type="GO" id="GO:0016788">
    <property type="term" value="F:hydrolase activity, acting on ester bonds"/>
    <property type="evidence" value="ECO:0007669"/>
    <property type="project" value="UniProtKB-ARBA"/>
</dbReference>
<evidence type="ECO:0000256" key="2">
    <source>
        <dbReference type="ARBA" id="ARBA00022617"/>
    </source>
</evidence>
<proteinExistence type="predicted"/>
<protein>
    <submittedName>
        <fullName evidence="10">Outer membrane protein H.8</fullName>
    </submittedName>
</protein>
<dbReference type="PANTHER" id="PTHR33546:SF1">
    <property type="entry name" value="LARGE, MULTIFUNCTIONAL SECRETED PROTEIN"/>
    <property type="match status" value="1"/>
</dbReference>
<dbReference type="SUPFAM" id="SSF48371">
    <property type="entry name" value="ARM repeat"/>
    <property type="match status" value="2"/>
</dbReference>
<dbReference type="CDD" id="cd01834">
    <property type="entry name" value="SGNH_hydrolase_like_2"/>
    <property type="match status" value="1"/>
</dbReference>
<keyword evidence="1" id="KW-0813">Transport</keyword>
<keyword evidence="11" id="KW-1185">Reference proteome</keyword>
<dbReference type="STRING" id="1891926.Fuma_02451"/>
<keyword evidence="6" id="KW-0186">Copper</keyword>
<dbReference type="Pfam" id="PF23500">
    <property type="entry name" value="DUF7133"/>
    <property type="match status" value="1"/>
</dbReference>
<dbReference type="InterPro" id="IPR016024">
    <property type="entry name" value="ARM-type_fold"/>
</dbReference>
<evidence type="ECO:0000256" key="6">
    <source>
        <dbReference type="ARBA" id="ARBA00023008"/>
    </source>
</evidence>
<dbReference type="InterPro" id="IPR028871">
    <property type="entry name" value="BlueCu_1_BS"/>
</dbReference>
<dbReference type="NCBIfam" id="TIGR02603">
    <property type="entry name" value="CxxCH_TIGR02603"/>
    <property type="match status" value="1"/>
</dbReference>
<evidence type="ECO:0000256" key="7">
    <source>
        <dbReference type="PROSITE-ProRule" id="PRU00433"/>
    </source>
</evidence>
<dbReference type="SUPFAM" id="SSF49503">
    <property type="entry name" value="Cupredoxins"/>
    <property type="match status" value="1"/>
</dbReference>
<keyword evidence="3 7" id="KW-0479">Metal-binding</keyword>
<dbReference type="InterPro" id="IPR013427">
    <property type="entry name" value="Haem-bd_dom_put"/>
</dbReference>
<dbReference type="InterPro" id="IPR000923">
    <property type="entry name" value="BlueCu_1"/>
</dbReference>
<dbReference type="InterPro" id="IPR004155">
    <property type="entry name" value="PBS_lyase_HEAT"/>
</dbReference>
<keyword evidence="8" id="KW-0732">Signal</keyword>
<accession>A0A1P8WFJ5</accession>
<evidence type="ECO:0000256" key="1">
    <source>
        <dbReference type="ARBA" id="ARBA00022448"/>
    </source>
</evidence>
<dbReference type="KEGG" id="fmr:Fuma_02451"/>
<evidence type="ECO:0000256" key="5">
    <source>
        <dbReference type="ARBA" id="ARBA00023004"/>
    </source>
</evidence>
<evidence type="ECO:0000256" key="4">
    <source>
        <dbReference type="ARBA" id="ARBA00022982"/>
    </source>
</evidence>